<dbReference type="EMBL" id="MDET01000014">
    <property type="protein sequence ID" value="OQM75544.1"/>
    <property type="molecule type" value="Genomic_DNA"/>
</dbReference>
<proteinExistence type="predicted"/>
<dbReference type="Proteomes" id="UP000191905">
    <property type="component" value="Unassembled WGS sequence"/>
</dbReference>
<evidence type="ECO:0000313" key="2">
    <source>
        <dbReference type="EMBL" id="OQM75544.1"/>
    </source>
</evidence>
<accession>A0A1V8RQZ3</accession>
<keyword evidence="1" id="KW-0472">Membrane</keyword>
<protein>
    <recommendedName>
        <fullName evidence="4">DUF1772 domain-containing protein</fullName>
    </recommendedName>
</protein>
<dbReference type="STRING" id="1873176.BFN67_17305"/>
<gene>
    <name evidence="2" type="ORF">BFN67_17305</name>
</gene>
<organism evidence="2 3">
    <name type="scientific">Manganibacter manganicus</name>
    <dbReference type="NCBI Taxonomy" id="1873176"/>
    <lineage>
        <taxon>Bacteria</taxon>
        <taxon>Pseudomonadati</taxon>
        <taxon>Pseudomonadota</taxon>
        <taxon>Alphaproteobacteria</taxon>
        <taxon>Hyphomicrobiales</taxon>
        <taxon>Phyllobacteriaceae</taxon>
        <taxon>Manganibacter</taxon>
    </lineage>
</organism>
<keyword evidence="1" id="KW-0812">Transmembrane</keyword>
<keyword evidence="3" id="KW-1185">Reference proteome</keyword>
<evidence type="ECO:0008006" key="4">
    <source>
        <dbReference type="Google" id="ProtNLM"/>
    </source>
</evidence>
<feature type="transmembrane region" description="Helical" evidence="1">
    <location>
        <begin position="86"/>
        <end position="106"/>
    </location>
</feature>
<feature type="transmembrane region" description="Helical" evidence="1">
    <location>
        <begin position="57"/>
        <end position="79"/>
    </location>
</feature>
<evidence type="ECO:0000256" key="1">
    <source>
        <dbReference type="SAM" id="Phobius"/>
    </source>
</evidence>
<evidence type="ECO:0000313" key="3">
    <source>
        <dbReference type="Proteomes" id="UP000191905"/>
    </source>
</evidence>
<feature type="transmembrane region" description="Helical" evidence="1">
    <location>
        <begin position="137"/>
        <end position="157"/>
    </location>
</feature>
<sequence>MFSMLISTITLLALLGSGMMAGLFFAYSNSVMPALARMPGPQGMTAMNHVNVIIQNPLFLSIFMGTAVIMFMLIVAALLGWISRPAWILTGAVLYLVGNIAVTVSINVPMNDALAAANPAGADGAALWAAFLDRWVFWNHVRALACTGALGAFAMAIK</sequence>
<name>A0A1V8RQZ3_9HYPH</name>
<dbReference type="InterPro" id="IPR013901">
    <property type="entry name" value="Anthrone_oxy"/>
</dbReference>
<reference evidence="2 3" key="1">
    <citation type="journal article" date="2016" name="Int. J. Syst. Evol. Microbiol.">
        <title>Pseudaminobacter manganicus sp. nov., isolated from sludge of a manganese mine.</title>
        <authorList>
            <person name="Li J."/>
            <person name="Huang J."/>
            <person name="Liao S."/>
            <person name="Wang G."/>
        </authorList>
    </citation>
    <scope>NUCLEOTIDE SEQUENCE [LARGE SCALE GENOMIC DNA]</scope>
    <source>
        <strain evidence="2 3">JH-7</strain>
    </source>
</reference>
<keyword evidence="1" id="KW-1133">Transmembrane helix</keyword>
<dbReference type="OrthoDB" id="428263at2"/>
<comment type="caution">
    <text evidence="2">The sequence shown here is derived from an EMBL/GenBank/DDBJ whole genome shotgun (WGS) entry which is preliminary data.</text>
</comment>
<dbReference type="Pfam" id="PF08592">
    <property type="entry name" value="Anthrone_oxy"/>
    <property type="match status" value="1"/>
</dbReference>
<dbReference type="AlphaFoldDB" id="A0A1V8RQZ3"/>